<dbReference type="PANTHER" id="PTHR38134">
    <property type="entry name" value="SLR1395 PROTEIN"/>
    <property type="match status" value="1"/>
</dbReference>
<organism evidence="3 4">
    <name type="scientific">Sparassis crispa</name>
    <dbReference type="NCBI Taxonomy" id="139825"/>
    <lineage>
        <taxon>Eukaryota</taxon>
        <taxon>Fungi</taxon>
        <taxon>Dikarya</taxon>
        <taxon>Basidiomycota</taxon>
        <taxon>Agaricomycotina</taxon>
        <taxon>Agaricomycetes</taxon>
        <taxon>Polyporales</taxon>
        <taxon>Sparassidaceae</taxon>
        <taxon>Sparassis</taxon>
    </lineage>
</organism>
<dbReference type="OrthoDB" id="1684102at2759"/>
<dbReference type="Pfam" id="PF01370">
    <property type="entry name" value="Epimerase"/>
    <property type="match status" value="1"/>
</dbReference>
<dbReference type="InterPro" id="IPR036291">
    <property type="entry name" value="NAD(P)-bd_dom_sf"/>
</dbReference>
<dbReference type="PANTHER" id="PTHR38134:SF2">
    <property type="entry name" value="GALACTOKINASE"/>
    <property type="match status" value="1"/>
</dbReference>
<reference evidence="3 4" key="1">
    <citation type="journal article" date="2018" name="Sci. Rep.">
        <title>Genome sequence of the cauliflower mushroom Sparassis crispa (Hanabiratake) and its association with beneficial usage.</title>
        <authorList>
            <person name="Kiyama R."/>
            <person name="Furutani Y."/>
            <person name="Kawaguchi K."/>
            <person name="Nakanishi T."/>
        </authorList>
    </citation>
    <scope>NUCLEOTIDE SEQUENCE [LARGE SCALE GENOMIC DNA]</scope>
</reference>
<feature type="compositionally biased region" description="Low complexity" evidence="1">
    <location>
        <begin position="656"/>
        <end position="672"/>
    </location>
</feature>
<sequence>MMDLPSGLINSQGALSLKLLCIIFLSSRLSAHRTAIMKLAVTGCHGYVGRRVVLAALKQGHSVVGIDSAPIQDVKVPLEHLEHPAFKFVQADLRNYNETFEVFQGCEGVVQLASIPNPRDFIADTHNSNVVITWNVLRSAAEHGIKRVAQASSVNVIALVYSLGPKLDYLPLDEDHPCRPDEPYGLSKVICELQADTITRRYPFMRVASLRLSWSVPNRVAALRGDPMRRKNDLWGYVQEDAAADAFLLAVVDESGRWTGHERFFIAAPDAAADEHPTVLKEKYWADVPIKAGKTIAVGKGFFDCSKAEQLLGWRHMIPGENRVVCACIMSRSNEHNVLTLAYYCSGHGYGHATRVSAFACHLLCLDPPPVIHIVSSAPKHVFSASIAKGALYRYAEIDPVIVQPLAYRVDRRKSVDVLESFLQQKDGKLLEESRWLLSIDADCVLSDAAFLGCLAANQAGLPSVLVTNFSFDSVYSYLSTSFVEATSSLVVNTLQPQSPQSQEDSEPDVPILLDKLAPLVDQLHSGYRCADLLLRLPGAIPIPSFAVHPHLPSVEWVDSGSRTFTSDVQAHLMNHPSEYSLYSSLTPGNAISRTVVSAPLLVRSPDSSIYSSAGRSRLLESIRVPPRLHDPNHTKILIVSFGGQVFHKPVSHSRTPSGVVTPSSASTSTTAFEGAFTKSDIPASRRPEGHAQALKNALRSVSSERPPCSPNRETGDARPSVVRRISGRLQPLSQLNIAGAPPATVPTSPIPVSIPIFTTVTIPPSPVLPSNSATNGDGTDTTSLNGAIEDGLMPRLLPDESWIAIVCGVSKEWGTEDGDELPENFFVAPKDVYMPDLTAVADVLLGKLGYGTVSECVDACTPFVFVPRPLFIEEHGLRLLLDKEGVGVELSRSLYEVGEWADAIEEAWLRGRTAKERKRLVGETGMRKKEGEDMARRLVDWVEAWKTSRGR</sequence>
<dbReference type="STRING" id="139825.A0A401H1G4"/>
<protein>
    <recommendedName>
        <fullName evidence="2">NAD-dependent epimerase/dehydratase domain-containing protein</fullName>
    </recommendedName>
</protein>
<evidence type="ECO:0000313" key="4">
    <source>
        <dbReference type="Proteomes" id="UP000287166"/>
    </source>
</evidence>
<evidence type="ECO:0000259" key="2">
    <source>
        <dbReference type="Pfam" id="PF01370"/>
    </source>
</evidence>
<dbReference type="AlphaFoldDB" id="A0A401H1G4"/>
<evidence type="ECO:0000313" key="3">
    <source>
        <dbReference type="EMBL" id="GBE88276.1"/>
    </source>
</evidence>
<name>A0A401H1G4_9APHY</name>
<dbReference type="RefSeq" id="XP_027619189.1">
    <property type="nucleotide sequence ID" value="XM_027763388.1"/>
</dbReference>
<keyword evidence="4" id="KW-1185">Reference proteome</keyword>
<dbReference type="Proteomes" id="UP000287166">
    <property type="component" value="Unassembled WGS sequence"/>
</dbReference>
<gene>
    <name evidence="3" type="ORF">SCP_1300910</name>
</gene>
<evidence type="ECO:0000256" key="1">
    <source>
        <dbReference type="SAM" id="MobiDB-lite"/>
    </source>
</evidence>
<feature type="domain" description="NAD-dependent epimerase/dehydratase" evidence="2">
    <location>
        <begin position="40"/>
        <end position="213"/>
    </location>
</feature>
<dbReference type="Gene3D" id="3.40.50.720">
    <property type="entry name" value="NAD(P)-binding Rossmann-like Domain"/>
    <property type="match status" value="1"/>
</dbReference>
<dbReference type="InParanoid" id="A0A401H1G4"/>
<comment type="caution">
    <text evidence="3">The sequence shown here is derived from an EMBL/GenBank/DDBJ whole genome shotgun (WGS) entry which is preliminary data.</text>
</comment>
<dbReference type="InterPro" id="IPR053205">
    <property type="entry name" value="GHMP_kinase_L-arabinokinase"/>
</dbReference>
<feature type="region of interest" description="Disordered" evidence="1">
    <location>
        <begin position="653"/>
        <end position="722"/>
    </location>
</feature>
<accession>A0A401H1G4</accession>
<dbReference type="EMBL" id="BFAD01000013">
    <property type="protein sequence ID" value="GBE88276.1"/>
    <property type="molecule type" value="Genomic_DNA"/>
</dbReference>
<dbReference type="GeneID" id="38785193"/>
<dbReference type="SUPFAM" id="SSF51735">
    <property type="entry name" value="NAD(P)-binding Rossmann-fold domains"/>
    <property type="match status" value="1"/>
</dbReference>
<proteinExistence type="predicted"/>
<dbReference type="InterPro" id="IPR001509">
    <property type="entry name" value="Epimerase_deHydtase"/>
</dbReference>
<dbReference type="Gene3D" id="3.40.50.2000">
    <property type="entry name" value="Glycogen Phosphorylase B"/>
    <property type="match status" value="1"/>
</dbReference>